<name>A0ABS4HWJ9_9BACL</name>
<sequence length="67" mass="8114">MQPFKSHQIRKRAKRDEQNNRFDEHGWLRMEALTYYEVDDGRLLLAGLTGRRVWWNGYLLSHTILPE</sequence>
<gene>
    <name evidence="1" type="ORF">J2Z65_002219</name>
</gene>
<protein>
    <submittedName>
        <fullName evidence="1">Uncharacterized protein</fullName>
    </submittedName>
</protein>
<dbReference type="RefSeq" id="WP_193581087.1">
    <property type="nucleotide sequence ID" value="NZ_JAAOZR010000042.1"/>
</dbReference>
<evidence type="ECO:0000313" key="1">
    <source>
        <dbReference type="EMBL" id="MBP1963003.1"/>
    </source>
</evidence>
<keyword evidence="2" id="KW-1185">Reference proteome</keyword>
<reference evidence="1 2" key="1">
    <citation type="submission" date="2021-03" db="EMBL/GenBank/DDBJ databases">
        <title>Genomic Encyclopedia of Type Strains, Phase IV (KMG-IV): sequencing the most valuable type-strain genomes for metagenomic binning, comparative biology and taxonomic classification.</title>
        <authorList>
            <person name="Goeker M."/>
        </authorList>
    </citation>
    <scope>NUCLEOTIDE SEQUENCE [LARGE SCALE GENOMIC DNA]</scope>
    <source>
        <strain evidence="1 2">DSM 24950</strain>
    </source>
</reference>
<evidence type="ECO:0000313" key="2">
    <source>
        <dbReference type="Proteomes" id="UP001519344"/>
    </source>
</evidence>
<accession>A0ABS4HWJ9</accession>
<comment type="caution">
    <text evidence="1">The sequence shown here is derived from an EMBL/GenBank/DDBJ whole genome shotgun (WGS) entry which is preliminary data.</text>
</comment>
<dbReference type="EMBL" id="JAGGKV010000004">
    <property type="protein sequence ID" value="MBP1963003.1"/>
    <property type="molecule type" value="Genomic_DNA"/>
</dbReference>
<proteinExistence type="predicted"/>
<organism evidence="1 2">
    <name type="scientific">Paenibacillus aceris</name>
    <dbReference type="NCBI Taxonomy" id="869555"/>
    <lineage>
        <taxon>Bacteria</taxon>
        <taxon>Bacillati</taxon>
        <taxon>Bacillota</taxon>
        <taxon>Bacilli</taxon>
        <taxon>Bacillales</taxon>
        <taxon>Paenibacillaceae</taxon>
        <taxon>Paenibacillus</taxon>
    </lineage>
</organism>
<dbReference type="Proteomes" id="UP001519344">
    <property type="component" value="Unassembled WGS sequence"/>
</dbReference>